<accession>A0ABW4DCD2</accession>
<dbReference type="Proteomes" id="UP001597340">
    <property type="component" value="Unassembled WGS sequence"/>
</dbReference>
<gene>
    <name evidence="1" type="ORF">ACFQ5D_09485</name>
</gene>
<reference evidence="2" key="1">
    <citation type="journal article" date="2019" name="Int. J. Syst. Evol. Microbiol.">
        <title>The Global Catalogue of Microorganisms (GCM) 10K type strain sequencing project: providing services to taxonomists for standard genome sequencing and annotation.</title>
        <authorList>
            <consortium name="The Broad Institute Genomics Platform"/>
            <consortium name="The Broad Institute Genome Sequencing Center for Infectious Disease"/>
            <person name="Wu L."/>
            <person name="Ma J."/>
        </authorList>
    </citation>
    <scope>NUCLEOTIDE SEQUENCE [LARGE SCALE GENOMIC DNA]</scope>
    <source>
        <strain evidence="2">CCM 9147</strain>
    </source>
</reference>
<organism evidence="1 2">
    <name type="scientific">Paenibacillus farraposensis</name>
    <dbReference type="NCBI Taxonomy" id="2807095"/>
    <lineage>
        <taxon>Bacteria</taxon>
        <taxon>Bacillati</taxon>
        <taxon>Bacillota</taxon>
        <taxon>Bacilli</taxon>
        <taxon>Bacillales</taxon>
        <taxon>Paenibacillaceae</taxon>
        <taxon>Paenibacillus</taxon>
    </lineage>
</organism>
<sequence length="96" mass="11364">MEVTRTTEDGLTQEIWSFRCHPNHLMGTIEVSLGQYTLSNRPSKRHKFSTVKQYDAFRPNAKYRKYIDKDDVPMPDEVKQEIIELIKTRIHLVDID</sequence>
<evidence type="ECO:0000313" key="1">
    <source>
        <dbReference type="EMBL" id="MFD1461648.1"/>
    </source>
</evidence>
<dbReference type="RefSeq" id="WP_229524394.1">
    <property type="nucleotide sequence ID" value="NZ_JAFFQR010000064.1"/>
</dbReference>
<keyword evidence="2" id="KW-1185">Reference proteome</keyword>
<proteinExistence type="predicted"/>
<evidence type="ECO:0000313" key="2">
    <source>
        <dbReference type="Proteomes" id="UP001597340"/>
    </source>
</evidence>
<dbReference type="EMBL" id="JBHTNZ010000009">
    <property type="protein sequence ID" value="MFD1461648.1"/>
    <property type="molecule type" value="Genomic_DNA"/>
</dbReference>
<comment type="caution">
    <text evidence="1">The sequence shown here is derived from an EMBL/GenBank/DDBJ whole genome shotgun (WGS) entry which is preliminary data.</text>
</comment>
<protein>
    <submittedName>
        <fullName evidence="1">Uncharacterized protein</fullName>
    </submittedName>
</protein>
<name>A0ABW4DCD2_9BACL</name>